<keyword evidence="10" id="KW-0862">Zinc</keyword>
<dbReference type="CDD" id="cd09603">
    <property type="entry name" value="M1_APN_like"/>
    <property type="match status" value="1"/>
</dbReference>
<evidence type="ECO:0000256" key="15">
    <source>
        <dbReference type="SAM" id="SignalP"/>
    </source>
</evidence>
<dbReference type="Proteomes" id="UP001589810">
    <property type="component" value="Unassembled WGS sequence"/>
</dbReference>
<reference evidence="17 18" key="1">
    <citation type="submission" date="2024-09" db="EMBL/GenBank/DDBJ databases">
        <authorList>
            <person name="Sun Q."/>
            <person name="Mori K."/>
        </authorList>
    </citation>
    <scope>NUCLEOTIDE SEQUENCE [LARGE SCALE GENOMIC DNA]</scope>
    <source>
        <strain evidence="17 18">TBRC 1432</strain>
    </source>
</reference>
<dbReference type="SUPFAM" id="SSF63737">
    <property type="entry name" value="Leukotriene A4 hydrolase N-terminal domain"/>
    <property type="match status" value="1"/>
</dbReference>
<dbReference type="Gene3D" id="1.10.390.10">
    <property type="entry name" value="Neutral Protease Domain 2"/>
    <property type="match status" value="1"/>
</dbReference>
<comment type="similarity">
    <text evidence="3">Belongs to the peptidase M1 family.</text>
</comment>
<evidence type="ECO:0000256" key="13">
    <source>
        <dbReference type="ARBA" id="ARBA00031533"/>
    </source>
</evidence>
<dbReference type="InterPro" id="IPR042097">
    <property type="entry name" value="Aminopeptidase_N-like_N_sf"/>
</dbReference>
<evidence type="ECO:0000256" key="5">
    <source>
        <dbReference type="ARBA" id="ARBA00015611"/>
    </source>
</evidence>
<proteinExistence type="inferred from homology"/>
<evidence type="ECO:0000256" key="12">
    <source>
        <dbReference type="ARBA" id="ARBA00029811"/>
    </source>
</evidence>
<evidence type="ECO:0000256" key="10">
    <source>
        <dbReference type="ARBA" id="ARBA00022833"/>
    </source>
</evidence>
<feature type="domain" description="Peptidase M1 membrane alanine aminopeptidase" evidence="16">
    <location>
        <begin position="248"/>
        <end position="441"/>
    </location>
</feature>
<evidence type="ECO:0000256" key="11">
    <source>
        <dbReference type="ARBA" id="ARBA00023049"/>
    </source>
</evidence>
<name>A0ABV6N631_9PSEU</name>
<dbReference type="PANTHER" id="PTHR11533">
    <property type="entry name" value="PROTEASE M1 ZINC METALLOPROTEASE"/>
    <property type="match status" value="1"/>
</dbReference>
<evidence type="ECO:0000313" key="17">
    <source>
        <dbReference type="EMBL" id="MFC0547501.1"/>
    </source>
</evidence>
<evidence type="ECO:0000256" key="9">
    <source>
        <dbReference type="ARBA" id="ARBA00022801"/>
    </source>
</evidence>
<keyword evidence="18" id="KW-1185">Reference proteome</keyword>
<sequence>MSLSSMAAATALAVSAVTPVSPPLLPDLGNDGYQVVAYDLSYDFTPSTSLLPGTARITAVAGRRLPEFRLDYAGGTVAKVQVDGRDAAFHLDEQKLVVDPATAIRGPFSVTVDFTADRAAKIPSSVDPTAGWINDPDGGFAWVGQPDRAHLFFPCNDAVDDKAYFRYHVTVPTGWTVAANGPLVAQNATNSTTTFTYASAHPFAPQLAQLAVGKFTTVTGTGPNGLPLRSFVPDAAAAKPMLDQLPSFVDWLEQRIGRRFPFETVGLLGADHMTQQSDALETQTLPVLRAGALADPKNDSTVVHELAHQWFGDSAAVADWRDLWLSEGFATYFDRLYAAEHGGNSVADELRWAYETFDPTVRSLGFTPANPTRPDVMFAIARGAGAVVVYALQQKVGDQTFHRIIDTYLDRYRDGNATSADFIRVATAVGGSDLGPFLHDWLYGSTTPPMPGHPDWVAKPSTTGGGHSGPALRPGS</sequence>
<dbReference type="PANTHER" id="PTHR11533:SF174">
    <property type="entry name" value="PUROMYCIN-SENSITIVE AMINOPEPTIDASE-RELATED"/>
    <property type="match status" value="1"/>
</dbReference>
<dbReference type="InterPro" id="IPR027268">
    <property type="entry name" value="Peptidase_M4/M1_CTD_sf"/>
</dbReference>
<keyword evidence="6 17" id="KW-0031">Aminopeptidase</keyword>
<evidence type="ECO:0000313" key="18">
    <source>
        <dbReference type="Proteomes" id="UP001589810"/>
    </source>
</evidence>
<keyword evidence="9 17" id="KW-0378">Hydrolase</keyword>
<feature type="chain" id="PRO_5047459655" description="Aminopeptidase N" evidence="15">
    <location>
        <begin position="17"/>
        <end position="476"/>
    </location>
</feature>
<keyword evidence="8" id="KW-0479">Metal-binding</keyword>
<comment type="caution">
    <text evidence="17">The sequence shown here is derived from an EMBL/GenBank/DDBJ whole genome shotgun (WGS) entry which is preliminary data.</text>
</comment>
<comment type="catalytic activity">
    <reaction evidence="1">
        <text>Release of an N-terminal amino acid, Xaa-|-Yaa- from a peptide, amide or arylamide. Xaa is preferably Ala, but may be most amino acids including Pro (slow action). When a terminal hydrophobic residue is followed by a prolyl residue, the two may be released as an intact Xaa-Pro dipeptide.</text>
        <dbReference type="EC" id="3.4.11.2"/>
    </reaction>
</comment>
<evidence type="ECO:0000256" key="1">
    <source>
        <dbReference type="ARBA" id="ARBA00000098"/>
    </source>
</evidence>
<evidence type="ECO:0000256" key="6">
    <source>
        <dbReference type="ARBA" id="ARBA00022438"/>
    </source>
</evidence>
<dbReference type="SUPFAM" id="SSF55486">
    <property type="entry name" value="Metalloproteases ('zincins'), catalytic domain"/>
    <property type="match status" value="1"/>
</dbReference>
<dbReference type="PRINTS" id="PR00756">
    <property type="entry name" value="ALADIPTASE"/>
</dbReference>
<comment type="cofactor">
    <cofactor evidence="2">
        <name>Zn(2+)</name>
        <dbReference type="ChEBI" id="CHEBI:29105"/>
    </cofactor>
</comment>
<dbReference type="GO" id="GO:0004177">
    <property type="term" value="F:aminopeptidase activity"/>
    <property type="evidence" value="ECO:0007669"/>
    <property type="project" value="UniProtKB-KW"/>
</dbReference>
<dbReference type="RefSeq" id="WP_273937728.1">
    <property type="nucleotide sequence ID" value="NZ_CP097263.1"/>
</dbReference>
<gene>
    <name evidence="17" type="ORF">ACFFH7_38740</name>
</gene>
<feature type="signal peptide" evidence="15">
    <location>
        <begin position="1"/>
        <end position="16"/>
    </location>
</feature>
<dbReference type="EC" id="3.4.11.2" evidence="4"/>
<feature type="region of interest" description="Disordered" evidence="14">
    <location>
        <begin position="452"/>
        <end position="476"/>
    </location>
</feature>
<organism evidence="17 18">
    <name type="scientific">Kutzneria chonburiensis</name>
    <dbReference type="NCBI Taxonomy" id="1483604"/>
    <lineage>
        <taxon>Bacteria</taxon>
        <taxon>Bacillati</taxon>
        <taxon>Actinomycetota</taxon>
        <taxon>Actinomycetes</taxon>
        <taxon>Pseudonocardiales</taxon>
        <taxon>Pseudonocardiaceae</taxon>
        <taxon>Kutzneria</taxon>
    </lineage>
</organism>
<dbReference type="EMBL" id="JBHLUD010000013">
    <property type="protein sequence ID" value="MFC0547501.1"/>
    <property type="molecule type" value="Genomic_DNA"/>
</dbReference>
<evidence type="ECO:0000259" key="16">
    <source>
        <dbReference type="Pfam" id="PF01433"/>
    </source>
</evidence>
<dbReference type="InterPro" id="IPR001930">
    <property type="entry name" value="Peptidase_M1"/>
</dbReference>
<keyword evidence="7" id="KW-0645">Protease</keyword>
<keyword evidence="11" id="KW-0482">Metalloprotease</keyword>
<evidence type="ECO:0000256" key="4">
    <source>
        <dbReference type="ARBA" id="ARBA00012564"/>
    </source>
</evidence>
<keyword evidence="15" id="KW-0732">Signal</keyword>
<dbReference type="InterPro" id="IPR050344">
    <property type="entry name" value="Peptidase_M1_aminopeptidases"/>
</dbReference>
<dbReference type="InterPro" id="IPR014782">
    <property type="entry name" value="Peptidase_M1_dom"/>
</dbReference>
<dbReference type="Gene3D" id="2.60.40.1730">
    <property type="entry name" value="tricorn interacting facor f3 domain"/>
    <property type="match status" value="1"/>
</dbReference>
<evidence type="ECO:0000256" key="8">
    <source>
        <dbReference type="ARBA" id="ARBA00022723"/>
    </source>
</evidence>
<dbReference type="Pfam" id="PF01433">
    <property type="entry name" value="Peptidase_M1"/>
    <property type="match status" value="1"/>
</dbReference>
<evidence type="ECO:0000256" key="2">
    <source>
        <dbReference type="ARBA" id="ARBA00001947"/>
    </source>
</evidence>
<evidence type="ECO:0000256" key="7">
    <source>
        <dbReference type="ARBA" id="ARBA00022670"/>
    </source>
</evidence>
<evidence type="ECO:0000256" key="14">
    <source>
        <dbReference type="SAM" id="MobiDB-lite"/>
    </source>
</evidence>
<protein>
    <recommendedName>
        <fullName evidence="5">Aminopeptidase N</fullName>
        <ecNumber evidence="4">3.4.11.2</ecNumber>
    </recommendedName>
    <alternativeName>
        <fullName evidence="12">Alanine aminopeptidase</fullName>
    </alternativeName>
    <alternativeName>
        <fullName evidence="13">Lysyl aminopeptidase</fullName>
    </alternativeName>
</protein>
<accession>A0ABV6N631</accession>
<evidence type="ECO:0000256" key="3">
    <source>
        <dbReference type="ARBA" id="ARBA00010136"/>
    </source>
</evidence>